<evidence type="ECO:0000313" key="2">
    <source>
        <dbReference type="Proteomes" id="UP000565262"/>
    </source>
</evidence>
<dbReference type="Pfam" id="PF13174">
    <property type="entry name" value="TPR_6"/>
    <property type="match status" value="1"/>
</dbReference>
<dbReference type="AlphaFoldDB" id="A0A839IY86"/>
<feature type="non-terminal residue" evidence="1">
    <location>
        <position position="83"/>
    </location>
</feature>
<dbReference type="InterPro" id="IPR011990">
    <property type="entry name" value="TPR-like_helical_dom_sf"/>
</dbReference>
<dbReference type="InterPro" id="IPR019734">
    <property type="entry name" value="TPR_rpt"/>
</dbReference>
<dbReference type="Gene3D" id="1.25.40.10">
    <property type="entry name" value="Tetratricopeptide repeat domain"/>
    <property type="match status" value="1"/>
</dbReference>
<dbReference type="Proteomes" id="UP000565262">
    <property type="component" value="Unassembled WGS sequence"/>
</dbReference>
<reference evidence="1 2" key="1">
    <citation type="submission" date="2020-08" db="EMBL/GenBank/DDBJ databases">
        <title>Oceanospirillum sp. nov. isolated from marine sediment.</title>
        <authorList>
            <person name="Ji X."/>
        </authorList>
    </citation>
    <scope>NUCLEOTIDE SEQUENCE [LARGE SCALE GENOMIC DNA]</scope>
    <source>
        <strain evidence="1 2">D5</strain>
    </source>
</reference>
<evidence type="ECO:0000313" key="1">
    <source>
        <dbReference type="EMBL" id="MBB1489908.1"/>
    </source>
</evidence>
<sequence length="83" mass="9284">MNRSRYALENFPTSPVTADALASLGEAYLHLGMEDQARQTLELLKEQYPDHKQLTDDGELRLIKPVAETSKSPLQAVLPDLFS</sequence>
<comment type="caution">
    <text evidence="1">The sequence shown here is derived from an EMBL/GenBank/DDBJ whole genome shotgun (WGS) entry which is preliminary data.</text>
</comment>
<gene>
    <name evidence="1" type="ORF">H4O21_25225</name>
</gene>
<accession>A0A839IY86</accession>
<organism evidence="1 2">
    <name type="scientific">Oceanospirillum sediminis</name>
    <dbReference type="NCBI Taxonomy" id="2760088"/>
    <lineage>
        <taxon>Bacteria</taxon>
        <taxon>Pseudomonadati</taxon>
        <taxon>Pseudomonadota</taxon>
        <taxon>Gammaproteobacteria</taxon>
        <taxon>Oceanospirillales</taxon>
        <taxon>Oceanospirillaceae</taxon>
        <taxon>Oceanospirillum</taxon>
    </lineage>
</organism>
<dbReference type="SUPFAM" id="SSF48452">
    <property type="entry name" value="TPR-like"/>
    <property type="match status" value="1"/>
</dbReference>
<name>A0A839IY86_9GAMM</name>
<keyword evidence="2" id="KW-1185">Reference proteome</keyword>
<protein>
    <submittedName>
        <fullName evidence="1">Tetratricopeptide repeat protein</fullName>
    </submittedName>
</protein>
<dbReference type="RefSeq" id="WP_182812768.1">
    <property type="nucleotide sequence ID" value="NZ_JACJFM010000357.1"/>
</dbReference>
<dbReference type="EMBL" id="JACJFM010000357">
    <property type="protein sequence ID" value="MBB1489908.1"/>
    <property type="molecule type" value="Genomic_DNA"/>
</dbReference>
<proteinExistence type="predicted"/>